<dbReference type="AlphaFoldDB" id="A0A9P4SH34"/>
<name>A0A9P4SH34_9PEZI</name>
<feature type="region of interest" description="Disordered" evidence="1">
    <location>
        <begin position="183"/>
        <end position="276"/>
    </location>
</feature>
<feature type="region of interest" description="Disordered" evidence="1">
    <location>
        <begin position="62"/>
        <end position="94"/>
    </location>
</feature>
<dbReference type="PANTHER" id="PTHR35392:SF1">
    <property type="entry name" value="ZN(II)2CYS6 TRANSCRIPTION FACTOR (EUROFUNG)"/>
    <property type="match status" value="1"/>
</dbReference>
<dbReference type="Proteomes" id="UP000799429">
    <property type="component" value="Unassembled WGS sequence"/>
</dbReference>
<gene>
    <name evidence="2" type="ORF">M501DRAFT_993562</name>
</gene>
<feature type="compositionally biased region" description="Polar residues" evidence="1">
    <location>
        <begin position="236"/>
        <end position="258"/>
    </location>
</feature>
<dbReference type="EMBL" id="MU006089">
    <property type="protein sequence ID" value="KAF2842791.1"/>
    <property type="molecule type" value="Genomic_DNA"/>
</dbReference>
<organism evidence="2 3">
    <name type="scientific">Patellaria atrata CBS 101060</name>
    <dbReference type="NCBI Taxonomy" id="1346257"/>
    <lineage>
        <taxon>Eukaryota</taxon>
        <taxon>Fungi</taxon>
        <taxon>Dikarya</taxon>
        <taxon>Ascomycota</taxon>
        <taxon>Pezizomycotina</taxon>
        <taxon>Dothideomycetes</taxon>
        <taxon>Dothideomycetes incertae sedis</taxon>
        <taxon>Patellariales</taxon>
        <taxon>Patellariaceae</taxon>
        <taxon>Patellaria</taxon>
    </lineage>
</organism>
<sequence>MTYYYGSLEQRGYNNHQSVPRRLVAGHTPQQVTYPPSQNVFTQPLFNNEHLIDNSFDFELPEYFENNDSGNDQLPESPDSTSLSYTHEPSQATYHDPNLAMSVSEGWLNLSQNGNDMQSSILNSRMGSMINDASGLHESAQGLSVNSNATPRSSWQLVPHQDQTHQIGRILHVTPPPYIDSFATASPRHDPWTSVGPHRSPEDRRPSAFESVEATSDISGASPLPMLPAVEVSGCFTPQSSPGGSSMVRHSSVGSHPESSGRAFSGSASPRDPPFLDNMAHTFADFNNNEVNIPIHHNTSSHSATMHNAFSPAAYDNSSQSSGSPTQRYVFVENDKHPQPQVQASQVHANKRKHMTDDDSGKFLTSRYTVIGQQSSGLQTTLNLPHVREEGTSKPGPAGGRRKGTHLLPEKAEKTKLMRKEGSCWTCCFQRDECTPGDKCDRCSKKNYRGVPSDHQFGCNRTRLFELIEYFMPELMVGIHDEKVLRQFGDKHIRRWTGNHVQLALVPGQGLPPLTCETYEFHPSTGELLRQFQYKNNPDTGECTREIKKSPPLGMQQLNAHNLRQYETYIDTIADKYPDQFIELFYGEEDNDFSERLLKLISNLRFKLTEADDKKLFRSIMRVIVVTYIMGHTLTIPEDQKEDVLSSLDTYQRGSYAKFCSPRMANRQLKYLFSHLHKRMMNDLLKQLQQVLKNSSTRRWTSAFCAILGLGMALEDSQKTIHIIMDSKAAQGELQQREADYLAEVANVSIDGQFHFITELFRLKYKGINPFHTDETKKLGANAMMFLKDVKGLFHEKENYLYNRQYVRIETAVQGKYTSRLVARFMFGQGIPASVYGVS</sequence>
<feature type="compositionally biased region" description="Polar residues" evidence="1">
    <location>
        <begin position="66"/>
        <end position="93"/>
    </location>
</feature>
<evidence type="ECO:0000313" key="2">
    <source>
        <dbReference type="EMBL" id="KAF2842791.1"/>
    </source>
</evidence>
<proteinExistence type="predicted"/>
<accession>A0A9P4SH34</accession>
<evidence type="ECO:0000313" key="3">
    <source>
        <dbReference type="Proteomes" id="UP000799429"/>
    </source>
</evidence>
<evidence type="ECO:0000256" key="1">
    <source>
        <dbReference type="SAM" id="MobiDB-lite"/>
    </source>
</evidence>
<dbReference type="OrthoDB" id="4226666at2759"/>
<protein>
    <submittedName>
        <fullName evidence="2">Uncharacterized protein</fullName>
    </submittedName>
</protein>
<dbReference type="InterPro" id="IPR052973">
    <property type="entry name" value="Fungal_sec-metab_reg_TF"/>
</dbReference>
<comment type="caution">
    <text evidence="2">The sequence shown here is derived from an EMBL/GenBank/DDBJ whole genome shotgun (WGS) entry which is preliminary data.</text>
</comment>
<reference evidence="2" key="1">
    <citation type="journal article" date="2020" name="Stud. Mycol.">
        <title>101 Dothideomycetes genomes: a test case for predicting lifestyles and emergence of pathogens.</title>
        <authorList>
            <person name="Haridas S."/>
            <person name="Albert R."/>
            <person name="Binder M."/>
            <person name="Bloem J."/>
            <person name="Labutti K."/>
            <person name="Salamov A."/>
            <person name="Andreopoulos B."/>
            <person name="Baker S."/>
            <person name="Barry K."/>
            <person name="Bills G."/>
            <person name="Bluhm B."/>
            <person name="Cannon C."/>
            <person name="Castanera R."/>
            <person name="Culley D."/>
            <person name="Daum C."/>
            <person name="Ezra D."/>
            <person name="Gonzalez J."/>
            <person name="Henrissat B."/>
            <person name="Kuo A."/>
            <person name="Liang C."/>
            <person name="Lipzen A."/>
            <person name="Lutzoni F."/>
            <person name="Magnuson J."/>
            <person name="Mondo S."/>
            <person name="Nolan M."/>
            <person name="Ohm R."/>
            <person name="Pangilinan J."/>
            <person name="Park H.-J."/>
            <person name="Ramirez L."/>
            <person name="Alfaro M."/>
            <person name="Sun H."/>
            <person name="Tritt A."/>
            <person name="Yoshinaga Y."/>
            <person name="Zwiers L.-H."/>
            <person name="Turgeon B."/>
            <person name="Goodwin S."/>
            <person name="Spatafora J."/>
            <person name="Crous P."/>
            <person name="Grigoriev I."/>
        </authorList>
    </citation>
    <scope>NUCLEOTIDE SEQUENCE</scope>
    <source>
        <strain evidence="2">CBS 101060</strain>
    </source>
</reference>
<keyword evidence="3" id="KW-1185">Reference proteome</keyword>
<dbReference type="PANTHER" id="PTHR35392">
    <property type="entry name" value="ZN(II)2CYS6 TRANSCRIPTION FACTOR (EUROFUNG)-RELATED-RELATED"/>
    <property type="match status" value="1"/>
</dbReference>